<dbReference type="Pfam" id="PF07690">
    <property type="entry name" value="MFS_1"/>
    <property type="match status" value="1"/>
</dbReference>
<evidence type="ECO:0000256" key="1">
    <source>
        <dbReference type="ARBA" id="ARBA00004651"/>
    </source>
</evidence>
<dbReference type="InterPro" id="IPR020846">
    <property type="entry name" value="MFS_dom"/>
</dbReference>
<dbReference type="EMBL" id="UYIG01000152">
    <property type="protein sequence ID" value="VDG29691.1"/>
    <property type="molecule type" value="Genomic_DNA"/>
</dbReference>
<accession>A0A660E970</accession>
<dbReference type="AlphaFoldDB" id="A0A660E970"/>
<sequence>MITFMNRNLRLGYLYTVCAYFGIGGLWVMFLQQRGLTLVQIGLCESLFHLTGWIFEVPAGILADRFSYRTMLILSRLAAVGHGLIMLTAHDFWWFLFGFFLLGWAANLQNGTLEALLYETLVDGDQTKRYPQVTSTMNTILKVAGMVGLTIAGWLIQHHAMLTYQLYLVGAGSALLIAIFLHEPQQHQQRARQLTLWQIVKAAFIGLKRTPKLTTLMLFNAIFIATGYAYYSYFQSVMTAHGFKSAVITGILVVITLLNVLSVQLTPKLQQRWSAFKILRTFSLILLTVLLITGVNRLPVLVIGDFIVNMLMAAMAPLMSSYYNELVSSGERATLLSVSSMFYSIIMSLSFPIIGWLIERVGFAASFAWIGSGLLVLTLIGYLLTLKFKP</sequence>
<dbReference type="InterPro" id="IPR011701">
    <property type="entry name" value="MFS"/>
</dbReference>
<dbReference type="RefSeq" id="WP_130856964.1">
    <property type="nucleotide sequence ID" value="NZ_UYIG01000152.1"/>
</dbReference>
<feature type="domain" description="Major facilitator superfamily (MFS) profile" evidence="7">
    <location>
        <begin position="1"/>
        <end position="389"/>
    </location>
</feature>
<protein>
    <submittedName>
        <fullName evidence="8">MFS transporter [Lactobacillus paraplantarum]</fullName>
    </submittedName>
</protein>
<feature type="transmembrane region" description="Helical" evidence="6">
    <location>
        <begin position="301"/>
        <end position="323"/>
    </location>
</feature>
<feature type="transmembrane region" description="Helical" evidence="6">
    <location>
        <begin position="246"/>
        <end position="266"/>
    </location>
</feature>
<feature type="transmembrane region" description="Helical" evidence="6">
    <location>
        <begin position="12"/>
        <end position="30"/>
    </location>
</feature>
<reference evidence="8 9" key="1">
    <citation type="submission" date="2018-11" db="EMBL/GenBank/DDBJ databases">
        <authorList>
            <person name="Wuyts S."/>
        </authorList>
    </citation>
    <scope>NUCLEOTIDE SEQUENCE [LARGE SCALE GENOMIC DNA]</scope>
    <source>
        <strain evidence="8">Lactobacillus mudanjiangensis AMBF249</strain>
    </source>
</reference>
<gene>
    <name evidence="8" type="ORF">MUDAN_MDHGFNIF_01228</name>
</gene>
<dbReference type="PANTHER" id="PTHR23530">
    <property type="entry name" value="TRANSPORT PROTEIN-RELATED"/>
    <property type="match status" value="1"/>
</dbReference>
<dbReference type="PROSITE" id="PS50850">
    <property type="entry name" value="MFS"/>
    <property type="match status" value="1"/>
</dbReference>
<evidence type="ECO:0000256" key="4">
    <source>
        <dbReference type="ARBA" id="ARBA00022989"/>
    </source>
</evidence>
<keyword evidence="2" id="KW-0813">Transport</keyword>
<dbReference type="Gene3D" id="1.20.1250.20">
    <property type="entry name" value="MFS general substrate transporter like domains"/>
    <property type="match status" value="1"/>
</dbReference>
<dbReference type="SUPFAM" id="SSF103473">
    <property type="entry name" value="MFS general substrate transporter"/>
    <property type="match status" value="1"/>
</dbReference>
<feature type="transmembrane region" description="Helical" evidence="6">
    <location>
        <begin position="139"/>
        <end position="156"/>
    </location>
</feature>
<evidence type="ECO:0000256" key="3">
    <source>
        <dbReference type="ARBA" id="ARBA00022692"/>
    </source>
</evidence>
<feature type="transmembrane region" description="Helical" evidence="6">
    <location>
        <begin position="364"/>
        <end position="384"/>
    </location>
</feature>
<evidence type="ECO:0000256" key="6">
    <source>
        <dbReference type="SAM" id="Phobius"/>
    </source>
</evidence>
<dbReference type="PANTHER" id="PTHR23530:SF1">
    <property type="entry name" value="PERMEASE, MAJOR FACILITATOR SUPERFAMILY-RELATED"/>
    <property type="match status" value="1"/>
</dbReference>
<feature type="transmembrane region" description="Helical" evidence="6">
    <location>
        <begin position="278"/>
        <end position="295"/>
    </location>
</feature>
<keyword evidence="9" id="KW-1185">Reference proteome</keyword>
<feature type="transmembrane region" description="Helical" evidence="6">
    <location>
        <begin position="335"/>
        <end position="358"/>
    </location>
</feature>
<dbReference type="GO" id="GO:0022857">
    <property type="term" value="F:transmembrane transporter activity"/>
    <property type="evidence" value="ECO:0007669"/>
    <property type="project" value="InterPro"/>
</dbReference>
<dbReference type="GO" id="GO:0005886">
    <property type="term" value="C:plasma membrane"/>
    <property type="evidence" value="ECO:0007669"/>
    <property type="project" value="UniProtKB-SubCell"/>
</dbReference>
<evidence type="ECO:0000256" key="2">
    <source>
        <dbReference type="ARBA" id="ARBA00022448"/>
    </source>
</evidence>
<evidence type="ECO:0000259" key="7">
    <source>
        <dbReference type="PROSITE" id="PS50850"/>
    </source>
</evidence>
<evidence type="ECO:0000313" key="8">
    <source>
        <dbReference type="EMBL" id="VDG29691.1"/>
    </source>
</evidence>
<dbReference type="Proteomes" id="UP000289996">
    <property type="component" value="Unassembled WGS sequence"/>
</dbReference>
<keyword evidence="4 6" id="KW-1133">Transmembrane helix</keyword>
<name>A0A660E970_9LACO</name>
<organism evidence="8 9">
    <name type="scientific">Lactiplantibacillus mudanjiangensis</name>
    <dbReference type="NCBI Taxonomy" id="1296538"/>
    <lineage>
        <taxon>Bacteria</taxon>
        <taxon>Bacillati</taxon>
        <taxon>Bacillota</taxon>
        <taxon>Bacilli</taxon>
        <taxon>Lactobacillales</taxon>
        <taxon>Lactobacillaceae</taxon>
        <taxon>Lactiplantibacillus</taxon>
    </lineage>
</organism>
<dbReference type="CDD" id="cd06174">
    <property type="entry name" value="MFS"/>
    <property type="match status" value="1"/>
</dbReference>
<evidence type="ECO:0000256" key="5">
    <source>
        <dbReference type="ARBA" id="ARBA00023136"/>
    </source>
</evidence>
<proteinExistence type="predicted"/>
<comment type="subcellular location">
    <subcellularLocation>
        <location evidence="1">Cell membrane</location>
        <topology evidence="1">Multi-pass membrane protein</topology>
    </subcellularLocation>
</comment>
<feature type="transmembrane region" description="Helical" evidence="6">
    <location>
        <begin position="213"/>
        <end position="234"/>
    </location>
</feature>
<evidence type="ECO:0000313" key="9">
    <source>
        <dbReference type="Proteomes" id="UP000289996"/>
    </source>
</evidence>
<keyword evidence="5 6" id="KW-0472">Membrane</keyword>
<keyword evidence="3 6" id="KW-0812">Transmembrane</keyword>
<dbReference type="InterPro" id="IPR036259">
    <property type="entry name" value="MFS_trans_sf"/>
</dbReference>
<feature type="transmembrane region" description="Helical" evidence="6">
    <location>
        <begin position="162"/>
        <end position="182"/>
    </location>
</feature>
<dbReference type="InterPro" id="IPR053160">
    <property type="entry name" value="MFS_DHA3_Transporter"/>
</dbReference>